<dbReference type="HOGENOM" id="CLU_715514_0_0_6"/>
<name>W0E0M6_MARPU</name>
<gene>
    <name evidence="1" type="ORF">MARPU_10580</name>
</gene>
<dbReference type="STRING" id="765910.MARPU_10580"/>
<dbReference type="AlphaFoldDB" id="W0E0M6"/>
<protein>
    <submittedName>
        <fullName evidence="1">Uncharacterized protein</fullName>
    </submittedName>
</protein>
<dbReference type="InterPro" id="IPR027417">
    <property type="entry name" value="P-loop_NTPase"/>
</dbReference>
<dbReference type="Proteomes" id="UP000005275">
    <property type="component" value="Chromosome"/>
</dbReference>
<sequence>MKANPGGVLAPEDVIGRDRLIERLWSTLERQSIVLNAERRMGKTVVIKKMAAEPPEGLDVLDMDVEGLSHPNEFTEHLAKGLQTSLGTTEKAKRRLGELWTRLGGTEIAGILKLPEHSRPHWKTVLEQLFAGLAEVDTGRRLVLIWDELPWMLQKIIDTEGRPAAVDLLDTLRAVRQTAPGLRMVYTGSIGLHHVLAGLRETGYPHAPLNDMLTLTVPPLAPLEATRLAAELLQGEALRVEDRQHAAALIARLVDHVPYYIHHVVATLADEDNVATPERVEQIVARALTEPQDSWQLEHFRSRLGTYYGARAELVRAMLDTLAEHQPLSLDDLHQRLDVRHQRLTDTARRLLEGEREGLRDLVKLMQRDHYLEQDSEGRYRFALDLIRRWWRLDLGIDS</sequence>
<proteinExistence type="predicted"/>
<dbReference type="EMBL" id="CP007031">
    <property type="protein sequence ID" value="AHF04247.1"/>
    <property type="molecule type" value="Genomic_DNA"/>
</dbReference>
<dbReference type="PANTHER" id="PTHR34301:SF8">
    <property type="entry name" value="ATPASE DOMAIN-CONTAINING PROTEIN"/>
    <property type="match status" value="1"/>
</dbReference>
<dbReference type="PANTHER" id="PTHR34301">
    <property type="entry name" value="DNA-BINDING PROTEIN-RELATED"/>
    <property type="match status" value="1"/>
</dbReference>
<dbReference type="OrthoDB" id="1550950at2"/>
<evidence type="ECO:0000313" key="2">
    <source>
        <dbReference type="Proteomes" id="UP000005275"/>
    </source>
</evidence>
<dbReference type="SUPFAM" id="SSF52540">
    <property type="entry name" value="P-loop containing nucleoside triphosphate hydrolases"/>
    <property type="match status" value="1"/>
</dbReference>
<dbReference type="RefSeq" id="WP_005223394.1">
    <property type="nucleotide sequence ID" value="NZ_CP007031.1"/>
</dbReference>
<organism evidence="1 2">
    <name type="scientific">Marichromatium purpuratum 984</name>
    <dbReference type="NCBI Taxonomy" id="765910"/>
    <lineage>
        <taxon>Bacteria</taxon>
        <taxon>Pseudomonadati</taxon>
        <taxon>Pseudomonadota</taxon>
        <taxon>Gammaproteobacteria</taxon>
        <taxon>Chromatiales</taxon>
        <taxon>Chromatiaceae</taxon>
        <taxon>Marichromatium</taxon>
    </lineage>
</organism>
<evidence type="ECO:0000313" key="1">
    <source>
        <dbReference type="EMBL" id="AHF04247.1"/>
    </source>
</evidence>
<dbReference type="KEGG" id="mpur:MARPU_10580"/>
<reference evidence="1 2" key="1">
    <citation type="submission" date="2013-12" db="EMBL/GenBank/DDBJ databases">
        <authorList>
            <consortium name="DOE Joint Genome Institute"/>
            <person name="Bryant D.A."/>
            <person name="Huntemann M."/>
            <person name="Han J."/>
            <person name="Chen A."/>
            <person name="Kyrpides N."/>
            <person name="Mavromatis K."/>
            <person name="Markowitz V."/>
            <person name="Palaniappan K."/>
            <person name="Ivanova N."/>
            <person name="Schaumberg A."/>
            <person name="Pati A."/>
            <person name="Liolios K."/>
            <person name="Nordberg H.P."/>
            <person name="Cantor M.N."/>
            <person name="Hua S.X."/>
            <person name="Woyke T."/>
        </authorList>
    </citation>
    <scope>NUCLEOTIDE SEQUENCE [LARGE SCALE GENOMIC DNA]</scope>
    <source>
        <strain evidence="1 2">984</strain>
    </source>
</reference>
<dbReference type="eggNOG" id="COG1672">
    <property type="taxonomic scope" value="Bacteria"/>
</dbReference>
<accession>W0E0M6</accession>
<keyword evidence="2" id="KW-1185">Reference proteome</keyword>
<dbReference type="Gene3D" id="3.40.50.300">
    <property type="entry name" value="P-loop containing nucleotide triphosphate hydrolases"/>
    <property type="match status" value="1"/>
</dbReference>